<evidence type="ECO:0000256" key="5">
    <source>
        <dbReference type="ARBA" id="ARBA00023004"/>
    </source>
</evidence>
<gene>
    <name evidence="7" type="ORF">DBV39_02600</name>
</gene>
<reference evidence="7 8" key="1">
    <citation type="submission" date="2018-04" db="EMBL/GenBank/DDBJ databases">
        <title>Bordetella sp. HZ20 isolated from seawater.</title>
        <authorList>
            <person name="Sun C."/>
        </authorList>
    </citation>
    <scope>NUCLEOTIDE SEQUENCE [LARGE SCALE GENOMIC DNA]</scope>
    <source>
        <strain evidence="7 8">HZ20</strain>
    </source>
</reference>
<dbReference type="EMBL" id="CP028901">
    <property type="protein sequence ID" value="AWB32787.1"/>
    <property type="molecule type" value="Genomic_DNA"/>
</dbReference>
<comment type="similarity">
    <text evidence="1">Belongs to the TfdA dioxygenase family.</text>
</comment>
<evidence type="ECO:0000256" key="3">
    <source>
        <dbReference type="ARBA" id="ARBA00022964"/>
    </source>
</evidence>
<proteinExistence type="inferred from homology"/>
<evidence type="ECO:0000256" key="4">
    <source>
        <dbReference type="ARBA" id="ARBA00023002"/>
    </source>
</evidence>
<evidence type="ECO:0000313" key="8">
    <source>
        <dbReference type="Proteomes" id="UP000244571"/>
    </source>
</evidence>
<dbReference type="OrthoDB" id="8893262at2"/>
<keyword evidence="2" id="KW-0479">Metal-binding</keyword>
<name>A0A2R4XG41_9BURK</name>
<dbReference type="KEGG" id="boz:DBV39_02600"/>
<dbReference type="PANTHER" id="PTHR30468">
    <property type="entry name" value="ALPHA-KETOGLUTARATE-DEPENDENT SULFONATE DIOXYGENASE"/>
    <property type="match status" value="1"/>
</dbReference>
<sequence length="306" mass="34775">MANNLTIEPTGQTLGARIHGVNLAEPLDQQTFDQVVNALGDYGVICFPCQKVDPEQQKAFSSRFGSLETNVANMYQIPGHPEVMILSNMKENGKPVGIGDAGQGWHTDMSYSKTIAFANVLHAIKIPRRNGKALGGTQFANMHQAYEDLPQDIKDRLANATALHDFNKFWEMMRRREGSLRPPLTEEQRRRKPPVNHPVFLTHPITGKKVLYANPGYVMKINELSQEESDRMIAYLFEHQLQDKYIYTHEWNEGDVLMWENIGTLHNALSDYGPDEHRYIHRCQVMADWIFESPYAKASGAYGQTV</sequence>
<keyword evidence="3 7" id="KW-0223">Dioxygenase</keyword>
<feature type="domain" description="TauD/TfdA-like" evidence="6">
    <location>
        <begin position="7"/>
        <end position="283"/>
    </location>
</feature>
<evidence type="ECO:0000256" key="1">
    <source>
        <dbReference type="ARBA" id="ARBA00005896"/>
    </source>
</evidence>
<organism evidence="7 8">
    <name type="scientific">Orrella marina</name>
    <dbReference type="NCBI Taxonomy" id="2163011"/>
    <lineage>
        <taxon>Bacteria</taxon>
        <taxon>Pseudomonadati</taxon>
        <taxon>Pseudomonadota</taxon>
        <taxon>Betaproteobacteria</taxon>
        <taxon>Burkholderiales</taxon>
        <taxon>Alcaligenaceae</taxon>
        <taxon>Orrella</taxon>
    </lineage>
</organism>
<keyword evidence="8" id="KW-1185">Reference proteome</keyword>
<keyword evidence="5" id="KW-0408">Iron</keyword>
<dbReference type="Gene3D" id="3.60.130.10">
    <property type="entry name" value="Clavaminate synthase-like"/>
    <property type="match status" value="1"/>
</dbReference>
<dbReference type="GO" id="GO:0046872">
    <property type="term" value="F:metal ion binding"/>
    <property type="evidence" value="ECO:0007669"/>
    <property type="project" value="UniProtKB-KW"/>
</dbReference>
<evidence type="ECO:0000256" key="2">
    <source>
        <dbReference type="ARBA" id="ARBA00022723"/>
    </source>
</evidence>
<accession>A0A2R4XG41</accession>
<dbReference type="Proteomes" id="UP000244571">
    <property type="component" value="Chromosome"/>
</dbReference>
<protein>
    <submittedName>
        <fullName evidence="7">Taurine dioxygenase</fullName>
    </submittedName>
</protein>
<dbReference type="SUPFAM" id="SSF51197">
    <property type="entry name" value="Clavaminate synthase-like"/>
    <property type="match status" value="1"/>
</dbReference>
<dbReference type="RefSeq" id="WP_108620228.1">
    <property type="nucleotide sequence ID" value="NZ_CP028901.1"/>
</dbReference>
<dbReference type="Pfam" id="PF02668">
    <property type="entry name" value="TauD"/>
    <property type="match status" value="1"/>
</dbReference>
<dbReference type="AlphaFoldDB" id="A0A2R4XG41"/>
<dbReference type="GO" id="GO:0005737">
    <property type="term" value="C:cytoplasm"/>
    <property type="evidence" value="ECO:0007669"/>
    <property type="project" value="TreeGrafter"/>
</dbReference>
<evidence type="ECO:0000259" key="6">
    <source>
        <dbReference type="Pfam" id="PF02668"/>
    </source>
</evidence>
<dbReference type="GO" id="GO:0000908">
    <property type="term" value="F:taurine dioxygenase activity"/>
    <property type="evidence" value="ECO:0007669"/>
    <property type="project" value="TreeGrafter"/>
</dbReference>
<keyword evidence="4" id="KW-0560">Oxidoreductase</keyword>
<dbReference type="InterPro" id="IPR051323">
    <property type="entry name" value="AtsK-like"/>
</dbReference>
<dbReference type="PANTHER" id="PTHR30468:SF1">
    <property type="entry name" value="ALPHA-KETOGLUTARATE-DEPENDENT SULFONATE DIOXYGENASE"/>
    <property type="match status" value="1"/>
</dbReference>
<evidence type="ECO:0000313" key="7">
    <source>
        <dbReference type="EMBL" id="AWB32787.1"/>
    </source>
</evidence>
<dbReference type="GO" id="GO:0006790">
    <property type="term" value="P:sulfur compound metabolic process"/>
    <property type="evidence" value="ECO:0007669"/>
    <property type="project" value="TreeGrafter"/>
</dbReference>
<dbReference type="InterPro" id="IPR003819">
    <property type="entry name" value="TauD/TfdA-like"/>
</dbReference>
<dbReference type="InterPro" id="IPR042098">
    <property type="entry name" value="TauD-like_sf"/>
</dbReference>